<dbReference type="PROSITE" id="PS00216">
    <property type="entry name" value="SUGAR_TRANSPORT_1"/>
    <property type="match status" value="1"/>
</dbReference>
<dbReference type="Proteomes" id="UP000708208">
    <property type="component" value="Unassembled WGS sequence"/>
</dbReference>
<keyword evidence="2 5" id="KW-0812">Transmembrane</keyword>
<feature type="domain" description="Major facilitator superfamily (MFS) profile" evidence="6">
    <location>
        <begin position="1"/>
        <end position="160"/>
    </location>
</feature>
<keyword evidence="3 5" id="KW-1133">Transmembrane helix</keyword>
<dbReference type="InterPro" id="IPR020846">
    <property type="entry name" value="MFS_dom"/>
</dbReference>
<dbReference type="EMBL" id="CAJVCH010078284">
    <property type="protein sequence ID" value="CAG7721299.1"/>
    <property type="molecule type" value="Genomic_DNA"/>
</dbReference>
<dbReference type="PANTHER" id="PTHR48021">
    <property type="match status" value="1"/>
</dbReference>
<feature type="non-terminal residue" evidence="7">
    <location>
        <position position="1"/>
    </location>
</feature>
<protein>
    <recommendedName>
        <fullName evidence="6">Major facilitator superfamily (MFS) profile domain-containing protein</fullName>
    </recommendedName>
</protein>
<feature type="transmembrane region" description="Helical" evidence="5">
    <location>
        <begin position="6"/>
        <end position="26"/>
    </location>
</feature>
<evidence type="ECO:0000313" key="8">
    <source>
        <dbReference type="Proteomes" id="UP000708208"/>
    </source>
</evidence>
<comment type="caution">
    <text evidence="7">The sequence shown here is derived from an EMBL/GenBank/DDBJ whole genome shotgun (WGS) entry which is preliminary data.</text>
</comment>
<dbReference type="GO" id="GO:0016020">
    <property type="term" value="C:membrane"/>
    <property type="evidence" value="ECO:0007669"/>
    <property type="project" value="UniProtKB-SubCell"/>
</dbReference>
<name>A0A8J2K6V4_9HEXA</name>
<reference evidence="7" key="1">
    <citation type="submission" date="2021-06" db="EMBL/GenBank/DDBJ databases">
        <authorList>
            <person name="Hodson N. C."/>
            <person name="Mongue J. A."/>
            <person name="Jaron S. K."/>
        </authorList>
    </citation>
    <scope>NUCLEOTIDE SEQUENCE</scope>
</reference>
<evidence type="ECO:0000313" key="7">
    <source>
        <dbReference type="EMBL" id="CAG7721299.1"/>
    </source>
</evidence>
<evidence type="ECO:0000256" key="5">
    <source>
        <dbReference type="SAM" id="Phobius"/>
    </source>
</evidence>
<dbReference type="InterPro" id="IPR005828">
    <property type="entry name" value="MFS_sugar_transport-like"/>
</dbReference>
<keyword evidence="4 5" id="KW-0472">Membrane</keyword>
<evidence type="ECO:0000256" key="3">
    <source>
        <dbReference type="ARBA" id="ARBA00022989"/>
    </source>
</evidence>
<sequence>DVDEYTSAIIIGAVGVVPGVLASLAVDRIGRRILLLVSEVLMVLAHASLGAFFNVKESRPDVAEDQLGWLPLVALVVFIIGYSMGLGPITYTVVPEILPQRVRGLVSSIVTSLRWGLAFLVTRFFYNLLSALGDDGGYWFFGGICLLGFFYIFFFIPETKGKTLEEIQLLFIK</sequence>
<dbReference type="PANTHER" id="PTHR48021:SF1">
    <property type="entry name" value="GH07001P-RELATED"/>
    <property type="match status" value="1"/>
</dbReference>
<evidence type="ECO:0000256" key="4">
    <source>
        <dbReference type="ARBA" id="ARBA00023136"/>
    </source>
</evidence>
<keyword evidence="8" id="KW-1185">Reference proteome</keyword>
<gene>
    <name evidence="7" type="ORF">AFUS01_LOCUS10522</name>
</gene>
<evidence type="ECO:0000259" key="6">
    <source>
        <dbReference type="PROSITE" id="PS50850"/>
    </source>
</evidence>
<feature type="transmembrane region" description="Helical" evidence="5">
    <location>
        <begin position="33"/>
        <end position="55"/>
    </location>
</feature>
<dbReference type="PROSITE" id="PS50850">
    <property type="entry name" value="MFS"/>
    <property type="match status" value="1"/>
</dbReference>
<comment type="subcellular location">
    <subcellularLocation>
        <location evidence="1">Membrane</location>
        <topology evidence="1">Multi-pass membrane protein</topology>
    </subcellularLocation>
</comment>
<evidence type="ECO:0000256" key="2">
    <source>
        <dbReference type="ARBA" id="ARBA00022692"/>
    </source>
</evidence>
<dbReference type="Pfam" id="PF00083">
    <property type="entry name" value="Sugar_tr"/>
    <property type="match status" value="1"/>
</dbReference>
<dbReference type="OrthoDB" id="4142200at2759"/>
<feature type="transmembrane region" description="Helical" evidence="5">
    <location>
        <begin position="138"/>
        <end position="156"/>
    </location>
</feature>
<feature type="transmembrane region" description="Helical" evidence="5">
    <location>
        <begin position="105"/>
        <end position="126"/>
    </location>
</feature>
<feature type="transmembrane region" description="Helical" evidence="5">
    <location>
        <begin position="67"/>
        <end position="93"/>
    </location>
</feature>
<dbReference type="AlphaFoldDB" id="A0A8J2K6V4"/>
<dbReference type="InterPro" id="IPR050549">
    <property type="entry name" value="MFS_Trehalose_Transporter"/>
</dbReference>
<evidence type="ECO:0000256" key="1">
    <source>
        <dbReference type="ARBA" id="ARBA00004141"/>
    </source>
</evidence>
<dbReference type="GO" id="GO:0022857">
    <property type="term" value="F:transmembrane transporter activity"/>
    <property type="evidence" value="ECO:0007669"/>
    <property type="project" value="InterPro"/>
</dbReference>
<dbReference type="InterPro" id="IPR005829">
    <property type="entry name" value="Sugar_transporter_CS"/>
</dbReference>
<proteinExistence type="predicted"/>
<accession>A0A8J2K6V4</accession>
<organism evidence="7 8">
    <name type="scientific">Allacma fusca</name>
    <dbReference type="NCBI Taxonomy" id="39272"/>
    <lineage>
        <taxon>Eukaryota</taxon>
        <taxon>Metazoa</taxon>
        <taxon>Ecdysozoa</taxon>
        <taxon>Arthropoda</taxon>
        <taxon>Hexapoda</taxon>
        <taxon>Collembola</taxon>
        <taxon>Symphypleona</taxon>
        <taxon>Sminthuridae</taxon>
        <taxon>Allacma</taxon>
    </lineage>
</organism>